<keyword evidence="1" id="KW-0812">Transmembrane</keyword>
<sequence length="123" mass="12598">MSPFLQVTLGGAAGGAFAYCALTLLPWRDQRIVLALNAFSAALLAVAVAGESQTSWSVTTAMIGFSGASSSLAVMSTLPRRISAQGAGAIFLTVLQNVAISALAAVDAYLISHIAYTVYGKLT</sequence>
<keyword evidence="3" id="KW-1185">Reference proteome</keyword>
<evidence type="ECO:0000256" key="1">
    <source>
        <dbReference type="SAM" id="Phobius"/>
    </source>
</evidence>
<feature type="transmembrane region" description="Helical" evidence="1">
    <location>
        <begin position="32"/>
        <end position="50"/>
    </location>
</feature>
<keyword evidence="1" id="KW-1133">Transmembrane helix</keyword>
<gene>
    <name evidence="2" type="ORF">DFR67_102326</name>
</gene>
<proteinExistence type="predicted"/>
<evidence type="ECO:0000313" key="2">
    <source>
        <dbReference type="EMBL" id="PYE20188.1"/>
    </source>
</evidence>
<protein>
    <recommendedName>
        <fullName evidence="4">Fluoride ion transporter CrcB</fullName>
    </recommendedName>
</protein>
<accession>A0A318RRZ1</accession>
<name>A0A318RRZ1_WILLI</name>
<dbReference type="OrthoDB" id="4578493at2"/>
<keyword evidence="1" id="KW-0472">Membrane</keyword>
<feature type="transmembrane region" description="Helical" evidence="1">
    <location>
        <begin position="90"/>
        <end position="116"/>
    </location>
</feature>
<dbReference type="AlphaFoldDB" id="A0A318RRZ1"/>
<comment type="caution">
    <text evidence="2">The sequence shown here is derived from an EMBL/GenBank/DDBJ whole genome shotgun (WGS) entry which is preliminary data.</text>
</comment>
<feature type="transmembrane region" description="Helical" evidence="1">
    <location>
        <begin position="56"/>
        <end position="78"/>
    </location>
</feature>
<dbReference type="RefSeq" id="WP_110468181.1">
    <property type="nucleotide sequence ID" value="NZ_QJSP01000002.1"/>
</dbReference>
<dbReference type="EMBL" id="QJSP01000002">
    <property type="protein sequence ID" value="PYE20188.1"/>
    <property type="molecule type" value="Genomic_DNA"/>
</dbReference>
<reference evidence="2 3" key="1">
    <citation type="submission" date="2018-06" db="EMBL/GenBank/DDBJ databases">
        <title>Genomic Encyclopedia of Type Strains, Phase IV (KMG-IV): sequencing the most valuable type-strain genomes for metagenomic binning, comparative biology and taxonomic classification.</title>
        <authorList>
            <person name="Goeker M."/>
        </authorList>
    </citation>
    <scope>NUCLEOTIDE SEQUENCE [LARGE SCALE GENOMIC DNA]</scope>
    <source>
        <strain evidence="2 3">DSM 45521</strain>
    </source>
</reference>
<feature type="transmembrane region" description="Helical" evidence="1">
    <location>
        <begin position="6"/>
        <end position="25"/>
    </location>
</feature>
<dbReference type="Proteomes" id="UP000247591">
    <property type="component" value="Unassembled WGS sequence"/>
</dbReference>
<evidence type="ECO:0008006" key="4">
    <source>
        <dbReference type="Google" id="ProtNLM"/>
    </source>
</evidence>
<evidence type="ECO:0000313" key="3">
    <source>
        <dbReference type="Proteomes" id="UP000247591"/>
    </source>
</evidence>
<organism evidence="2 3">
    <name type="scientific">Williamsia limnetica</name>
    <dbReference type="NCBI Taxonomy" id="882452"/>
    <lineage>
        <taxon>Bacteria</taxon>
        <taxon>Bacillati</taxon>
        <taxon>Actinomycetota</taxon>
        <taxon>Actinomycetes</taxon>
        <taxon>Mycobacteriales</taxon>
        <taxon>Nocardiaceae</taxon>
        <taxon>Williamsia</taxon>
    </lineage>
</organism>